<evidence type="ECO:0000256" key="2">
    <source>
        <dbReference type="SAM" id="Phobius"/>
    </source>
</evidence>
<name>A0ABP8DL31_9ACTN</name>
<evidence type="ECO:0000256" key="1">
    <source>
        <dbReference type="SAM" id="MobiDB-lite"/>
    </source>
</evidence>
<dbReference type="EMBL" id="BAABAT010000032">
    <property type="protein sequence ID" value="GAA4258766.1"/>
    <property type="molecule type" value="Genomic_DNA"/>
</dbReference>
<organism evidence="3 4">
    <name type="scientific">Dactylosporangium darangshiense</name>
    <dbReference type="NCBI Taxonomy" id="579108"/>
    <lineage>
        <taxon>Bacteria</taxon>
        <taxon>Bacillati</taxon>
        <taxon>Actinomycetota</taxon>
        <taxon>Actinomycetes</taxon>
        <taxon>Micromonosporales</taxon>
        <taxon>Micromonosporaceae</taxon>
        <taxon>Dactylosporangium</taxon>
    </lineage>
</organism>
<sequence>MVPRRPRRANPTTSDKCAHPRHRRRSNPCDGLASRATAEACAIEHGYRFVDTYQPLTRFWPFQLIESGIFVGLSITVLAVAVWWILRRTA</sequence>
<keyword evidence="2" id="KW-1133">Transmembrane helix</keyword>
<evidence type="ECO:0000313" key="4">
    <source>
        <dbReference type="Proteomes" id="UP001500620"/>
    </source>
</evidence>
<protein>
    <submittedName>
        <fullName evidence="3">Uncharacterized protein</fullName>
    </submittedName>
</protein>
<keyword evidence="4" id="KW-1185">Reference proteome</keyword>
<evidence type="ECO:0000313" key="3">
    <source>
        <dbReference type="EMBL" id="GAA4258766.1"/>
    </source>
</evidence>
<proteinExistence type="predicted"/>
<dbReference type="Proteomes" id="UP001500620">
    <property type="component" value="Unassembled WGS sequence"/>
</dbReference>
<comment type="caution">
    <text evidence="3">The sequence shown here is derived from an EMBL/GenBank/DDBJ whole genome shotgun (WGS) entry which is preliminary data.</text>
</comment>
<accession>A0ABP8DL31</accession>
<feature type="transmembrane region" description="Helical" evidence="2">
    <location>
        <begin position="64"/>
        <end position="86"/>
    </location>
</feature>
<reference evidence="4" key="1">
    <citation type="journal article" date="2019" name="Int. J. Syst. Evol. Microbiol.">
        <title>The Global Catalogue of Microorganisms (GCM) 10K type strain sequencing project: providing services to taxonomists for standard genome sequencing and annotation.</title>
        <authorList>
            <consortium name="The Broad Institute Genomics Platform"/>
            <consortium name="The Broad Institute Genome Sequencing Center for Infectious Disease"/>
            <person name="Wu L."/>
            <person name="Ma J."/>
        </authorList>
    </citation>
    <scope>NUCLEOTIDE SEQUENCE [LARGE SCALE GENOMIC DNA]</scope>
    <source>
        <strain evidence="4">JCM 17441</strain>
    </source>
</reference>
<keyword evidence="2" id="KW-0472">Membrane</keyword>
<feature type="region of interest" description="Disordered" evidence="1">
    <location>
        <begin position="1"/>
        <end position="31"/>
    </location>
</feature>
<keyword evidence="2" id="KW-0812">Transmembrane</keyword>
<gene>
    <name evidence="3" type="ORF">GCM10022255_080700</name>
</gene>